<dbReference type="InterPro" id="IPR014146">
    <property type="entry name" value="LigD_ligase_dom"/>
</dbReference>
<dbReference type="EC" id="6.5.1.1" evidence="2"/>
<reference evidence="6 7" key="1">
    <citation type="journal article" date="2019" name="Int. J. Syst. Evol. Microbiol.">
        <title>The Global Catalogue of Microorganisms (GCM) 10K type strain sequencing project: providing services to taxonomists for standard genome sequencing and annotation.</title>
        <authorList>
            <consortium name="The Broad Institute Genomics Platform"/>
            <consortium name="The Broad Institute Genome Sequencing Center for Infectious Disease"/>
            <person name="Wu L."/>
            <person name="Ma J."/>
        </authorList>
    </citation>
    <scope>NUCLEOTIDE SEQUENCE [LARGE SCALE GENOMIC DNA]</scope>
    <source>
        <strain evidence="6 7">JCM 6833</strain>
    </source>
</reference>
<protein>
    <recommendedName>
        <fullName evidence="2">DNA ligase (ATP)</fullName>
        <ecNumber evidence="2">6.5.1.1</ecNumber>
    </recommendedName>
</protein>
<dbReference type="Pfam" id="PF01068">
    <property type="entry name" value="DNA_ligase_A_M"/>
    <property type="match status" value="1"/>
</dbReference>
<dbReference type="Proteomes" id="UP001501509">
    <property type="component" value="Unassembled WGS sequence"/>
</dbReference>
<dbReference type="SUPFAM" id="SSF56091">
    <property type="entry name" value="DNA ligase/mRNA capping enzyme, catalytic domain"/>
    <property type="match status" value="1"/>
</dbReference>
<dbReference type="RefSeq" id="WP_344538421.1">
    <property type="nucleotide sequence ID" value="NZ_BAAATD010000001.1"/>
</dbReference>
<accession>A0ABN3PE21</accession>
<organism evidence="6 7">
    <name type="scientific">Actinomadura fulvescens</name>
    <dbReference type="NCBI Taxonomy" id="46160"/>
    <lineage>
        <taxon>Bacteria</taxon>
        <taxon>Bacillati</taxon>
        <taxon>Actinomycetota</taxon>
        <taxon>Actinomycetes</taxon>
        <taxon>Streptosporangiales</taxon>
        <taxon>Thermomonosporaceae</taxon>
        <taxon>Actinomadura</taxon>
    </lineage>
</organism>
<name>A0ABN3PE21_9ACTN</name>
<comment type="similarity">
    <text evidence="1">Belongs to the ATP-dependent DNA ligase family.</text>
</comment>
<evidence type="ECO:0000256" key="4">
    <source>
        <dbReference type="ARBA" id="ARBA00034003"/>
    </source>
</evidence>
<dbReference type="PANTHER" id="PTHR45674:SF4">
    <property type="entry name" value="DNA LIGASE 1"/>
    <property type="match status" value="1"/>
</dbReference>
<dbReference type="SUPFAM" id="SSF50249">
    <property type="entry name" value="Nucleic acid-binding proteins"/>
    <property type="match status" value="1"/>
</dbReference>
<comment type="catalytic activity">
    <reaction evidence="4">
        <text>ATP + (deoxyribonucleotide)n-3'-hydroxyl + 5'-phospho-(deoxyribonucleotide)m = (deoxyribonucleotide)n+m + AMP + diphosphate.</text>
        <dbReference type="EC" id="6.5.1.1"/>
    </reaction>
</comment>
<keyword evidence="7" id="KW-1185">Reference proteome</keyword>
<dbReference type="InterPro" id="IPR012340">
    <property type="entry name" value="NA-bd_OB-fold"/>
</dbReference>
<dbReference type="EMBL" id="BAAATD010000001">
    <property type="protein sequence ID" value="GAA2581167.1"/>
    <property type="molecule type" value="Genomic_DNA"/>
</dbReference>
<keyword evidence="3" id="KW-0436">Ligase</keyword>
<comment type="caution">
    <text evidence="6">The sequence shown here is derived from an EMBL/GenBank/DDBJ whole genome shotgun (WGS) entry which is preliminary data.</text>
</comment>
<dbReference type="Gene3D" id="2.40.50.140">
    <property type="entry name" value="Nucleic acid-binding proteins"/>
    <property type="match status" value="1"/>
</dbReference>
<evidence type="ECO:0000256" key="2">
    <source>
        <dbReference type="ARBA" id="ARBA00012727"/>
    </source>
</evidence>
<gene>
    <name evidence="6" type="ORF">GCM10010411_12160</name>
</gene>
<dbReference type="PROSITE" id="PS50160">
    <property type="entry name" value="DNA_LIGASE_A3"/>
    <property type="match status" value="1"/>
</dbReference>
<evidence type="ECO:0000259" key="5">
    <source>
        <dbReference type="PROSITE" id="PS50160"/>
    </source>
</evidence>
<proteinExistence type="inferred from homology"/>
<feature type="domain" description="ATP-dependent DNA ligase family profile" evidence="5">
    <location>
        <begin position="96"/>
        <end position="218"/>
    </location>
</feature>
<dbReference type="InterPro" id="IPR050191">
    <property type="entry name" value="ATP-dep_DNA_ligase"/>
</dbReference>
<dbReference type="InterPro" id="IPR012309">
    <property type="entry name" value="DNA_ligase_ATP-dep_C"/>
</dbReference>
<evidence type="ECO:0000313" key="7">
    <source>
        <dbReference type="Proteomes" id="UP001501509"/>
    </source>
</evidence>
<dbReference type="NCBIfam" id="TIGR02779">
    <property type="entry name" value="NHEJ_ligase_lig"/>
    <property type="match status" value="1"/>
</dbReference>
<dbReference type="CDD" id="cd07971">
    <property type="entry name" value="OBF_DNA_ligase_LigD"/>
    <property type="match status" value="1"/>
</dbReference>
<evidence type="ECO:0000313" key="6">
    <source>
        <dbReference type="EMBL" id="GAA2581167.1"/>
    </source>
</evidence>
<evidence type="ECO:0000256" key="1">
    <source>
        <dbReference type="ARBA" id="ARBA00007572"/>
    </source>
</evidence>
<dbReference type="Gene3D" id="3.30.470.30">
    <property type="entry name" value="DNA ligase/mRNA capping enzyme"/>
    <property type="match status" value="1"/>
</dbReference>
<dbReference type="InterPro" id="IPR012310">
    <property type="entry name" value="DNA_ligase_ATP-dep_cent"/>
</dbReference>
<dbReference type="CDD" id="cd07906">
    <property type="entry name" value="Adenylation_DNA_ligase_LigD_LigC"/>
    <property type="match status" value="1"/>
</dbReference>
<evidence type="ECO:0000256" key="3">
    <source>
        <dbReference type="ARBA" id="ARBA00022598"/>
    </source>
</evidence>
<dbReference type="Gene3D" id="3.30.1490.70">
    <property type="match status" value="1"/>
</dbReference>
<sequence>MLAVLGELPETAGWAAEMKWDGVRAVAYLRDGRMRLVSRNDKDITVAWPELAPLAGEAGRPLVLDGEIVGFDAAGRPSFEALGPRMHLRQEARIRALAAAAPVTYMIFDVLHHGTEPQIARPYAERREVLTGLGLSGPRWDTPPAFDDVAHAYAESARLGMEGVVAKRLDSPYRAGRRHRDWTKVKNVRTQEVVVVGWTPGEGRRADRIGALMLAVNDERDRLAYAGQVGTGFTEAALDDLADRLAPLEQREPPVGGVPRGHARGVRWVRPELVGEVVFAEWTGDGRLRHPAWRGLRDDKSPREVRRES</sequence>
<dbReference type="PANTHER" id="PTHR45674">
    <property type="entry name" value="DNA LIGASE 1/3 FAMILY MEMBER"/>
    <property type="match status" value="1"/>
</dbReference>
<dbReference type="Pfam" id="PF04679">
    <property type="entry name" value="DNA_ligase_A_C"/>
    <property type="match status" value="1"/>
</dbReference>